<dbReference type="CDD" id="cd15045">
    <property type="entry name" value="7tmC_mGluRs"/>
    <property type="match status" value="1"/>
</dbReference>
<evidence type="ECO:0000256" key="2">
    <source>
        <dbReference type="ARBA" id="ARBA00022475"/>
    </source>
</evidence>
<feature type="transmembrane region" description="Helical" evidence="9">
    <location>
        <begin position="371"/>
        <end position="394"/>
    </location>
</feature>
<protein>
    <submittedName>
        <fullName evidence="11">GPRMGL5</fullName>
    </submittedName>
</protein>
<dbReference type="EMBL" id="CP092877">
    <property type="protein sequence ID" value="UYV77705.1"/>
    <property type="molecule type" value="Genomic_DNA"/>
</dbReference>
<keyword evidence="8" id="KW-0807">Transducer</keyword>
<evidence type="ECO:0000256" key="5">
    <source>
        <dbReference type="ARBA" id="ARBA00023040"/>
    </source>
</evidence>
<evidence type="ECO:0000256" key="9">
    <source>
        <dbReference type="SAM" id="Phobius"/>
    </source>
</evidence>
<evidence type="ECO:0000259" key="10">
    <source>
        <dbReference type="PROSITE" id="PS50259"/>
    </source>
</evidence>
<evidence type="ECO:0000313" key="11">
    <source>
        <dbReference type="EMBL" id="UYV77705.1"/>
    </source>
</evidence>
<evidence type="ECO:0000256" key="7">
    <source>
        <dbReference type="ARBA" id="ARBA00023180"/>
    </source>
</evidence>
<keyword evidence="6 9" id="KW-0472">Membrane</keyword>
<sequence>MIQYSIRALKKRSGLTGDKFSFNEQGDGPVRYDVIHFRKIEETESYEWVRVGHYVAGKLTLQQEKIRFRSGEPEAPASVCSDPCPPGHARQPAAEGDRCCWRCVACSPYEVLRDGTHCEECLPGFLPSSERRDACVPVSERYLRPSSPWALAAMGVAIVGACATIFAGATFAKHADTPVVRAAGRELSYALLGGVLACYGVTFLLVQRPTDMICGAQNAAIGHAFSLVYGALWTKTNRIARIFREGKRSARRPGFISPRSQLAICGGLVGIQASVTAVLLAYIPARALRKHPTRDVTLLMCSEGLHALAFAYPSLLVAVCTVYAVLTRRVPGAFNESKHIGFSMYTTCVIWLAFVPIYVTTAQHAELRTAATALAVSLSASVILACLFAPKLYVILLRPERNVRPVLSAKAAQLNSIKMEPSAQSEDLTRKQRHHCDDGDRLRFAAPPLMTLGHRVSQPWVIVVEMLHSIITKYQRLHRPQTYLPSRPIHLGVQRSLGVLRWLKVPLGAGVVCLAYIQMKVRKREEPMILA</sequence>
<keyword evidence="12" id="KW-1185">Reference proteome</keyword>
<dbReference type="InterPro" id="IPR050726">
    <property type="entry name" value="mGluR"/>
</dbReference>
<gene>
    <name evidence="11" type="ORF">LAZ67_15001994</name>
</gene>
<dbReference type="Proteomes" id="UP001235939">
    <property type="component" value="Chromosome 15"/>
</dbReference>
<evidence type="ECO:0000256" key="8">
    <source>
        <dbReference type="ARBA" id="ARBA00023224"/>
    </source>
</evidence>
<dbReference type="Pfam" id="PF07562">
    <property type="entry name" value="NCD3G"/>
    <property type="match status" value="1"/>
</dbReference>
<dbReference type="InterPro" id="IPR017979">
    <property type="entry name" value="GPCR_3_CS"/>
</dbReference>
<evidence type="ECO:0000256" key="1">
    <source>
        <dbReference type="ARBA" id="ARBA00004651"/>
    </source>
</evidence>
<name>A0ABY6LDF7_9ARAC</name>
<feature type="transmembrane region" description="Helical" evidence="9">
    <location>
        <begin position="149"/>
        <end position="172"/>
    </location>
</feature>
<dbReference type="InterPro" id="IPR000337">
    <property type="entry name" value="GPCR_3"/>
</dbReference>
<accession>A0ABY6LDF7</accession>
<reference evidence="11 12" key="1">
    <citation type="submission" date="2022-01" db="EMBL/GenBank/DDBJ databases">
        <title>A chromosomal length assembly of Cordylochernes scorpioides.</title>
        <authorList>
            <person name="Zeh D."/>
            <person name="Zeh J."/>
        </authorList>
    </citation>
    <scope>NUCLEOTIDE SEQUENCE [LARGE SCALE GENOMIC DNA]</scope>
    <source>
        <strain evidence="11">IN4F17</strain>
        <tissue evidence="11">Whole Body</tissue>
    </source>
</reference>
<dbReference type="Pfam" id="PF00003">
    <property type="entry name" value="7tm_3"/>
    <property type="match status" value="1"/>
</dbReference>
<organism evidence="11 12">
    <name type="scientific">Cordylochernes scorpioides</name>
    <dbReference type="NCBI Taxonomy" id="51811"/>
    <lineage>
        <taxon>Eukaryota</taxon>
        <taxon>Metazoa</taxon>
        <taxon>Ecdysozoa</taxon>
        <taxon>Arthropoda</taxon>
        <taxon>Chelicerata</taxon>
        <taxon>Arachnida</taxon>
        <taxon>Pseudoscorpiones</taxon>
        <taxon>Cheliferoidea</taxon>
        <taxon>Chernetidae</taxon>
        <taxon>Cordylochernes</taxon>
    </lineage>
</organism>
<feature type="transmembrane region" description="Helical" evidence="9">
    <location>
        <begin position="339"/>
        <end position="359"/>
    </location>
</feature>
<dbReference type="InterPro" id="IPR038550">
    <property type="entry name" value="GPCR_3_9-Cys_sf"/>
</dbReference>
<dbReference type="PANTHER" id="PTHR24060">
    <property type="entry name" value="METABOTROPIC GLUTAMATE RECEPTOR"/>
    <property type="match status" value="1"/>
</dbReference>
<keyword evidence="2" id="KW-1003">Cell membrane</keyword>
<evidence type="ECO:0000313" key="12">
    <source>
        <dbReference type="Proteomes" id="UP001235939"/>
    </source>
</evidence>
<feature type="domain" description="G-protein coupled receptors family 3 profile" evidence="10">
    <location>
        <begin position="149"/>
        <end position="411"/>
    </location>
</feature>
<evidence type="ECO:0000256" key="3">
    <source>
        <dbReference type="ARBA" id="ARBA00022692"/>
    </source>
</evidence>
<dbReference type="PROSITE" id="PS50259">
    <property type="entry name" value="G_PROTEIN_RECEP_F3_4"/>
    <property type="match status" value="1"/>
</dbReference>
<evidence type="ECO:0000256" key="4">
    <source>
        <dbReference type="ARBA" id="ARBA00022989"/>
    </source>
</evidence>
<dbReference type="InterPro" id="IPR011500">
    <property type="entry name" value="GPCR_3_9-Cys_dom"/>
</dbReference>
<keyword evidence="4 9" id="KW-1133">Transmembrane helix</keyword>
<dbReference type="PROSITE" id="PS00981">
    <property type="entry name" value="G_PROTEIN_RECEP_F3_3"/>
    <property type="match status" value="1"/>
</dbReference>
<dbReference type="PRINTS" id="PR00248">
    <property type="entry name" value="GPCRMGR"/>
</dbReference>
<feature type="transmembrane region" description="Helical" evidence="9">
    <location>
        <begin position="305"/>
        <end position="327"/>
    </location>
</feature>
<comment type="subcellular location">
    <subcellularLocation>
        <location evidence="1">Cell membrane</location>
        <topology evidence="1">Multi-pass membrane protein</topology>
    </subcellularLocation>
</comment>
<keyword evidence="3 9" id="KW-0812">Transmembrane</keyword>
<dbReference type="Gene3D" id="3.40.50.2300">
    <property type="match status" value="2"/>
</dbReference>
<dbReference type="Gene3D" id="2.10.50.30">
    <property type="entry name" value="GPCR, family 3, nine cysteines domain"/>
    <property type="match status" value="1"/>
</dbReference>
<feature type="transmembrane region" description="Helical" evidence="9">
    <location>
        <begin position="262"/>
        <end position="285"/>
    </location>
</feature>
<dbReference type="InterPro" id="IPR017978">
    <property type="entry name" value="GPCR_3_C"/>
</dbReference>
<feature type="transmembrane region" description="Helical" evidence="9">
    <location>
        <begin position="187"/>
        <end position="206"/>
    </location>
</feature>
<dbReference type="PRINTS" id="PR01176">
    <property type="entry name" value="GABABRECEPTR"/>
</dbReference>
<keyword evidence="5" id="KW-0675">Receptor</keyword>
<evidence type="ECO:0000256" key="6">
    <source>
        <dbReference type="ARBA" id="ARBA00023136"/>
    </source>
</evidence>
<proteinExistence type="predicted"/>
<keyword evidence="7" id="KW-0325">Glycoprotein</keyword>
<keyword evidence="5" id="KW-0297">G-protein coupled receptor</keyword>